<name>A0A1I8NZU7_STOCA</name>
<proteinExistence type="predicted"/>
<feature type="chain" id="PRO_5009325764" description="Protein TsetseEP domain-containing protein" evidence="1">
    <location>
        <begin position="20"/>
        <end position="232"/>
    </location>
</feature>
<sequence>MWKLLILIIFVVFFHKGIATGSTSLARQNDMSGPVSHIMENLVIHTKQVADELGSQLSTKIDGTTQTILGDIEVILASALEQLTEPIIEAQSILSHPECQQLLTMEELRERIDSQLMICTKDLNDLLFAFQNDSDQYTKSLQSGAQQIVDLPSQCEENDYSFGSITACFIEKISELNHDLALLLNRASMSIIQTHHLTKQSTEAALTCADHVVAQTVEYMDKIMTQCQNNVK</sequence>
<dbReference type="VEuPathDB" id="VectorBase:SCAU003594"/>
<evidence type="ECO:0008006" key="4">
    <source>
        <dbReference type="Google" id="ProtNLM"/>
    </source>
</evidence>
<reference evidence="2" key="1">
    <citation type="submission" date="2020-05" db="UniProtKB">
        <authorList>
            <consortium name="EnsemblMetazoa"/>
        </authorList>
    </citation>
    <scope>IDENTIFICATION</scope>
    <source>
        <strain evidence="2">USDA</strain>
    </source>
</reference>
<accession>A0A1I8NZU7</accession>
<evidence type="ECO:0000256" key="1">
    <source>
        <dbReference type="SAM" id="SignalP"/>
    </source>
</evidence>
<gene>
    <name evidence="2" type="primary">106082875</name>
</gene>
<feature type="signal peptide" evidence="1">
    <location>
        <begin position="1"/>
        <end position="19"/>
    </location>
</feature>
<evidence type="ECO:0000313" key="3">
    <source>
        <dbReference type="Proteomes" id="UP000095300"/>
    </source>
</evidence>
<dbReference type="AlphaFoldDB" id="A0A1I8NZU7"/>
<keyword evidence="1" id="KW-0732">Signal</keyword>
<dbReference type="KEGG" id="scac:106082875"/>
<protein>
    <recommendedName>
        <fullName evidence="4">Protein TsetseEP domain-containing protein</fullName>
    </recommendedName>
</protein>
<dbReference type="EnsemblMetazoa" id="SCAU003594-RA">
    <property type="protein sequence ID" value="SCAU003594-PA"/>
    <property type="gene ID" value="SCAU003594"/>
</dbReference>
<evidence type="ECO:0000313" key="2">
    <source>
        <dbReference type="EnsemblMetazoa" id="SCAU003594-PA"/>
    </source>
</evidence>
<dbReference type="Proteomes" id="UP000095300">
    <property type="component" value="Unassembled WGS sequence"/>
</dbReference>
<dbReference type="OrthoDB" id="8062986at2759"/>
<organism evidence="2 3">
    <name type="scientific">Stomoxys calcitrans</name>
    <name type="common">Stable fly</name>
    <name type="synonym">Conops calcitrans</name>
    <dbReference type="NCBI Taxonomy" id="35570"/>
    <lineage>
        <taxon>Eukaryota</taxon>
        <taxon>Metazoa</taxon>
        <taxon>Ecdysozoa</taxon>
        <taxon>Arthropoda</taxon>
        <taxon>Hexapoda</taxon>
        <taxon>Insecta</taxon>
        <taxon>Pterygota</taxon>
        <taxon>Neoptera</taxon>
        <taxon>Endopterygota</taxon>
        <taxon>Diptera</taxon>
        <taxon>Brachycera</taxon>
        <taxon>Muscomorpha</taxon>
        <taxon>Muscoidea</taxon>
        <taxon>Muscidae</taxon>
        <taxon>Stomoxys</taxon>
    </lineage>
</organism>
<keyword evidence="3" id="KW-1185">Reference proteome</keyword>